<reference evidence="5" key="1">
    <citation type="submission" date="2023-08" db="EMBL/GenBank/DDBJ databases">
        <authorList>
            <person name="Chen Y."/>
            <person name="Shah S."/>
            <person name="Dougan E. K."/>
            <person name="Thang M."/>
            <person name="Chan C."/>
        </authorList>
    </citation>
    <scope>NUCLEOTIDE SEQUENCE</scope>
</reference>
<feature type="transmembrane region" description="Helical" evidence="4">
    <location>
        <begin position="124"/>
        <end position="145"/>
    </location>
</feature>
<evidence type="ECO:0000256" key="3">
    <source>
        <dbReference type="SAM" id="MobiDB-lite"/>
    </source>
</evidence>
<feature type="compositionally biased region" description="Polar residues" evidence="3">
    <location>
        <begin position="32"/>
        <end position="46"/>
    </location>
</feature>
<accession>A0AA36N112</accession>
<comment type="caution">
    <text evidence="5">The sequence shown here is derived from an EMBL/GenBank/DDBJ whole genome shotgun (WGS) entry which is preliminary data.</text>
</comment>
<dbReference type="EMBL" id="CAUJNA010002794">
    <property type="protein sequence ID" value="CAJ1394310.1"/>
    <property type="molecule type" value="Genomic_DNA"/>
</dbReference>
<comment type="subcellular location">
    <subcellularLocation>
        <location evidence="1">Membrane</location>
    </subcellularLocation>
</comment>
<evidence type="ECO:0000256" key="4">
    <source>
        <dbReference type="SAM" id="Phobius"/>
    </source>
</evidence>
<organism evidence="5 6">
    <name type="scientific">Effrenium voratum</name>
    <dbReference type="NCBI Taxonomy" id="2562239"/>
    <lineage>
        <taxon>Eukaryota</taxon>
        <taxon>Sar</taxon>
        <taxon>Alveolata</taxon>
        <taxon>Dinophyceae</taxon>
        <taxon>Suessiales</taxon>
        <taxon>Symbiodiniaceae</taxon>
        <taxon>Effrenium</taxon>
    </lineage>
</organism>
<evidence type="ECO:0008006" key="7">
    <source>
        <dbReference type="Google" id="ProtNLM"/>
    </source>
</evidence>
<gene>
    <name evidence="5" type="ORF">EVOR1521_LOCUS18995</name>
</gene>
<dbReference type="InterPro" id="IPR044839">
    <property type="entry name" value="NDR1-like"/>
</dbReference>
<evidence type="ECO:0000313" key="6">
    <source>
        <dbReference type="Proteomes" id="UP001178507"/>
    </source>
</evidence>
<dbReference type="GO" id="GO:0098542">
    <property type="term" value="P:defense response to other organism"/>
    <property type="evidence" value="ECO:0007669"/>
    <property type="project" value="InterPro"/>
</dbReference>
<dbReference type="AlphaFoldDB" id="A0AA36N112"/>
<feature type="region of interest" description="Disordered" evidence="3">
    <location>
        <begin position="1"/>
        <end position="60"/>
    </location>
</feature>
<evidence type="ECO:0000256" key="2">
    <source>
        <dbReference type="ARBA" id="ARBA00023136"/>
    </source>
</evidence>
<keyword evidence="2 4" id="KW-0472">Membrane</keyword>
<dbReference type="Proteomes" id="UP001178507">
    <property type="component" value="Unassembled WGS sequence"/>
</dbReference>
<proteinExistence type="predicted"/>
<keyword evidence="4" id="KW-0812">Transmembrane</keyword>
<evidence type="ECO:0000313" key="5">
    <source>
        <dbReference type="EMBL" id="CAJ1394310.1"/>
    </source>
</evidence>
<dbReference type="PANTHER" id="PTHR31234:SF2">
    <property type="entry name" value="OS05G0199100 PROTEIN"/>
    <property type="match status" value="1"/>
</dbReference>
<dbReference type="GO" id="GO:0016020">
    <property type="term" value="C:membrane"/>
    <property type="evidence" value="ECO:0007669"/>
    <property type="project" value="UniProtKB-SubCell"/>
</dbReference>
<sequence>MTGQASDPQLARQGDSNLLASVSLPGCLPAQGSDSQTPEANRTPSSLPMGERTAEKTCENPFETSVHQKACLGQRASAGDLEAGSVTSPIEGVVVDWPDASPKKADNGEKPLPRRRCCRSRRCLISLACGSISLVAGVVMSFLFWPRDPSWDLVKLEVVTPDALMELVMFAAGGMQGDENTTFPEVKFYAEAEVHNPNLLGGEADPGDIQVFFRGQNVGDARSQPMTMTPQSTRIVGANSTIRLNYHLFQAMTNEVLMNELKLTLQVSGGAWVTGPLGVRLFIKIECDIHTSVDQVFNEEARHKVVTGKECQYKYF</sequence>
<name>A0AA36N112_9DINO</name>
<evidence type="ECO:0000256" key="1">
    <source>
        <dbReference type="ARBA" id="ARBA00004370"/>
    </source>
</evidence>
<protein>
    <recommendedName>
        <fullName evidence="7">Late embryogenesis abundant protein LEA-2 subgroup domain-containing protein</fullName>
    </recommendedName>
</protein>
<dbReference type="PANTHER" id="PTHR31234">
    <property type="entry name" value="LATE EMBRYOGENESIS ABUNDANT (LEA) HYDROXYPROLINE-RICH GLYCOPROTEIN FAMILY"/>
    <property type="match status" value="1"/>
</dbReference>
<dbReference type="EMBL" id="CAUJNA010002794">
    <property type="protein sequence ID" value="CAJ1394308.1"/>
    <property type="molecule type" value="Genomic_DNA"/>
</dbReference>
<keyword evidence="4" id="KW-1133">Transmembrane helix</keyword>
<keyword evidence="6" id="KW-1185">Reference proteome</keyword>